<keyword evidence="9" id="KW-0472">Membrane</keyword>
<dbReference type="GO" id="GO:0005506">
    <property type="term" value="F:iron ion binding"/>
    <property type="evidence" value="ECO:0007669"/>
    <property type="project" value="InterPro"/>
</dbReference>
<dbReference type="InterPro" id="IPR036396">
    <property type="entry name" value="Cyt_P450_sf"/>
</dbReference>
<gene>
    <name evidence="10" type="primary">ga17260</name>
    <name evidence="10" type="ORF">PR202_ga17260</name>
</gene>
<evidence type="ECO:0000256" key="3">
    <source>
        <dbReference type="ARBA" id="ARBA00022617"/>
    </source>
</evidence>
<evidence type="ECO:0000256" key="7">
    <source>
        <dbReference type="ARBA" id="ARBA00023033"/>
    </source>
</evidence>
<feature type="compositionally biased region" description="Pro residues" evidence="8">
    <location>
        <begin position="154"/>
        <end position="163"/>
    </location>
</feature>
<reference evidence="10" key="2">
    <citation type="submission" date="2021-12" db="EMBL/GenBank/DDBJ databases">
        <title>Resequencing data analysis of finger millet.</title>
        <authorList>
            <person name="Hatakeyama M."/>
            <person name="Aluri S."/>
            <person name="Balachadran M.T."/>
            <person name="Sivarajan S.R."/>
            <person name="Poveda L."/>
            <person name="Shimizu-Inatsugi R."/>
            <person name="Schlapbach R."/>
            <person name="Sreeman S.M."/>
            <person name="Shimizu K.K."/>
        </authorList>
    </citation>
    <scope>NUCLEOTIDE SEQUENCE</scope>
</reference>
<evidence type="ECO:0000313" key="11">
    <source>
        <dbReference type="Proteomes" id="UP001054889"/>
    </source>
</evidence>
<evidence type="ECO:0000256" key="2">
    <source>
        <dbReference type="ARBA" id="ARBA00010617"/>
    </source>
</evidence>
<keyword evidence="6" id="KW-0408">Iron</keyword>
<protein>
    <submittedName>
        <fullName evidence="10">Uncharacterized protein</fullName>
    </submittedName>
</protein>
<keyword evidence="11" id="KW-1185">Reference proteome</keyword>
<dbReference type="GO" id="GO:0004497">
    <property type="term" value="F:monooxygenase activity"/>
    <property type="evidence" value="ECO:0007669"/>
    <property type="project" value="UniProtKB-KW"/>
</dbReference>
<comment type="similarity">
    <text evidence="2">Belongs to the cytochrome P450 family.</text>
</comment>
<evidence type="ECO:0000256" key="1">
    <source>
        <dbReference type="ARBA" id="ARBA00001971"/>
    </source>
</evidence>
<feature type="region of interest" description="Disordered" evidence="8">
    <location>
        <begin position="148"/>
        <end position="197"/>
    </location>
</feature>
<dbReference type="Gene3D" id="1.10.630.10">
    <property type="entry name" value="Cytochrome P450"/>
    <property type="match status" value="1"/>
</dbReference>
<sequence>MAEALTAAWYTAVFCVVVVTVVLLLKLKGTSASRRDDSGLRKKNLPPGPWTLPVIGSMYCLLGALPHHALHRLARRYGPVMLRRLGHVSTLVVSSPEAAKEVMKTQDAALVNRPVNVTMNILTYGGQNIALVSLHQHALEGAPATLRHRATQPPARPRLPPHPGGGGGEPRCRDHIIVVFPNGSSSERQREGQADDE</sequence>
<reference evidence="10" key="1">
    <citation type="journal article" date="2018" name="DNA Res.">
        <title>Multiple hybrid de novo genome assembly of finger millet, an orphan allotetraploid crop.</title>
        <authorList>
            <person name="Hatakeyama M."/>
            <person name="Aluri S."/>
            <person name="Balachadran M.T."/>
            <person name="Sivarajan S.R."/>
            <person name="Patrignani A."/>
            <person name="Gruter S."/>
            <person name="Poveda L."/>
            <person name="Shimizu-Inatsugi R."/>
            <person name="Baeten J."/>
            <person name="Francoijs K.J."/>
            <person name="Nataraja K.N."/>
            <person name="Reddy Y.A.N."/>
            <person name="Phadnis S."/>
            <person name="Ravikumar R.L."/>
            <person name="Schlapbach R."/>
            <person name="Sreeman S.M."/>
            <person name="Shimizu K.K."/>
        </authorList>
    </citation>
    <scope>NUCLEOTIDE SEQUENCE</scope>
</reference>
<dbReference type="Proteomes" id="UP001054889">
    <property type="component" value="Unassembled WGS sequence"/>
</dbReference>
<evidence type="ECO:0000256" key="5">
    <source>
        <dbReference type="ARBA" id="ARBA00023002"/>
    </source>
</evidence>
<name>A0AAV5CPJ1_ELECO</name>
<keyword evidence="4" id="KW-0479">Metal-binding</keyword>
<keyword evidence="7" id="KW-0503">Monooxygenase</keyword>
<comment type="cofactor">
    <cofactor evidence="1">
        <name>heme</name>
        <dbReference type="ChEBI" id="CHEBI:30413"/>
    </cofactor>
</comment>
<comment type="caution">
    <text evidence="10">The sequence shown here is derived from an EMBL/GenBank/DDBJ whole genome shotgun (WGS) entry which is preliminary data.</text>
</comment>
<evidence type="ECO:0000313" key="10">
    <source>
        <dbReference type="EMBL" id="GJN00101.1"/>
    </source>
</evidence>
<dbReference type="GO" id="GO:0016705">
    <property type="term" value="F:oxidoreductase activity, acting on paired donors, with incorporation or reduction of molecular oxygen"/>
    <property type="evidence" value="ECO:0007669"/>
    <property type="project" value="InterPro"/>
</dbReference>
<dbReference type="EMBL" id="BQKI01000008">
    <property type="protein sequence ID" value="GJN00101.1"/>
    <property type="molecule type" value="Genomic_DNA"/>
</dbReference>
<keyword evidence="3" id="KW-0349">Heme</keyword>
<organism evidence="10 11">
    <name type="scientific">Eleusine coracana subsp. coracana</name>
    <dbReference type="NCBI Taxonomy" id="191504"/>
    <lineage>
        <taxon>Eukaryota</taxon>
        <taxon>Viridiplantae</taxon>
        <taxon>Streptophyta</taxon>
        <taxon>Embryophyta</taxon>
        <taxon>Tracheophyta</taxon>
        <taxon>Spermatophyta</taxon>
        <taxon>Magnoliopsida</taxon>
        <taxon>Liliopsida</taxon>
        <taxon>Poales</taxon>
        <taxon>Poaceae</taxon>
        <taxon>PACMAD clade</taxon>
        <taxon>Chloridoideae</taxon>
        <taxon>Cynodonteae</taxon>
        <taxon>Eleusininae</taxon>
        <taxon>Eleusine</taxon>
    </lineage>
</organism>
<evidence type="ECO:0000256" key="4">
    <source>
        <dbReference type="ARBA" id="ARBA00022723"/>
    </source>
</evidence>
<keyword evidence="9" id="KW-0812">Transmembrane</keyword>
<evidence type="ECO:0000256" key="8">
    <source>
        <dbReference type="SAM" id="MobiDB-lite"/>
    </source>
</evidence>
<dbReference type="AlphaFoldDB" id="A0AAV5CPJ1"/>
<accession>A0AAV5CPJ1</accession>
<proteinExistence type="inferred from homology"/>
<dbReference type="InterPro" id="IPR001128">
    <property type="entry name" value="Cyt_P450"/>
</dbReference>
<evidence type="ECO:0000256" key="6">
    <source>
        <dbReference type="ARBA" id="ARBA00023004"/>
    </source>
</evidence>
<dbReference type="PANTHER" id="PTHR47955">
    <property type="entry name" value="CYTOCHROME P450 FAMILY 71 PROTEIN"/>
    <property type="match status" value="1"/>
</dbReference>
<dbReference type="Pfam" id="PF00067">
    <property type="entry name" value="p450"/>
    <property type="match status" value="1"/>
</dbReference>
<dbReference type="GO" id="GO:0020037">
    <property type="term" value="F:heme binding"/>
    <property type="evidence" value="ECO:0007669"/>
    <property type="project" value="InterPro"/>
</dbReference>
<feature type="compositionally biased region" description="Basic and acidic residues" evidence="8">
    <location>
        <begin position="187"/>
        <end position="197"/>
    </location>
</feature>
<dbReference type="SUPFAM" id="SSF48264">
    <property type="entry name" value="Cytochrome P450"/>
    <property type="match status" value="1"/>
</dbReference>
<dbReference type="PANTHER" id="PTHR47955:SF19">
    <property type="entry name" value="CYTOCHROME P450 71A9-LIKE ISOFORM X1"/>
    <property type="match status" value="1"/>
</dbReference>
<feature type="transmembrane region" description="Helical" evidence="9">
    <location>
        <begin position="6"/>
        <end position="25"/>
    </location>
</feature>
<keyword evidence="5" id="KW-0560">Oxidoreductase</keyword>
<evidence type="ECO:0000256" key="9">
    <source>
        <dbReference type="SAM" id="Phobius"/>
    </source>
</evidence>
<keyword evidence="9" id="KW-1133">Transmembrane helix</keyword>